<keyword evidence="1" id="KW-0560">Oxidoreductase</keyword>
<dbReference type="PANTHER" id="PTHR43818">
    <property type="entry name" value="BCDNA.GH03377"/>
    <property type="match status" value="1"/>
</dbReference>
<dbReference type="InterPro" id="IPR036291">
    <property type="entry name" value="NAD(P)-bd_dom_sf"/>
</dbReference>
<organism evidence="3 4">
    <name type="scientific">Candidatus Glassbacteria bacterium RIFCSPLOWO2_12_FULL_58_11</name>
    <dbReference type="NCBI Taxonomy" id="1817867"/>
    <lineage>
        <taxon>Bacteria</taxon>
        <taxon>Candidatus Glassiibacteriota</taxon>
    </lineage>
</organism>
<dbReference type="PANTHER" id="PTHR43818:SF11">
    <property type="entry name" value="BCDNA.GH03377"/>
    <property type="match status" value="1"/>
</dbReference>
<feature type="domain" description="Gfo/Idh/MocA-like oxidoreductase N-terminal" evidence="2">
    <location>
        <begin position="78"/>
        <end position="213"/>
    </location>
</feature>
<dbReference type="Gene3D" id="3.40.50.720">
    <property type="entry name" value="NAD(P)-binding Rossmann-like Domain"/>
    <property type="match status" value="1"/>
</dbReference>
<dbReference type="SUPFAM" id="SSF51735">
    <property type="entry name" value="NAD(P)-binding Rossmann-fold domains"/>
    <property type="match status" value="1"/>
</dbReference>
<dbReference type="STRING" id="1817867.A3F83_13390"/>
<dbReference type="GO" id="GO:0000166">
    <property type="term" value="F:nucleotide binding"/>
    <property type="evidence" value="ECO:0007669"/>
    <property type="project" value="InterPro"/>
</dbReference>
<dbReference type="AlphaFoldDB" id="A0A1F5YLP7"/>
<gene>
    <name evidence="3" type="ORF">A3F83_13390</name>
</gene>
<comment type="caution">
    <text evidence="3">The sequence shown here is derived from an EMBL/GenBank/DDBJ whole genome shotgun (WGS) entry which is preliminary data.</text>
</comment>
<dbReference type="PROSITE" id="PS51318">
    <property type="entry name" value="TAT"/>
    <property type="match status" value="1"/>
</dbReference>
<accession>A0A1F5YLP7</accession>
<dbReference type="Gene3D" id="3.30.360.10">
    <property type="entry name" value="Dihydrodipicolinate Reductase, domain 2"/>
    <property type="match status" value="1"/>
</dbReference>
<reference evidence="3 4" key="1">
    <citation type="journal article" date="2016" name="Nat. Commun.">
        <title>Thousands of microbial genomes shed light on interconnected biogeochemical processes in an aquifer system.</title>
        <authorList>
            <person name="Anantharaman K."/>
            <person name="Brown C.T."/>
            <person name="Hug L.A."/>
            <person name="Sharon I."/>
            <person name="Castelle C.J."/>
            <person name="Probst A.J."/>
            <person name="Thomas B.C."/>
            <person name="Singh A."/>
            <person name="Wilkins M.J."/>
            <person name="Karaoz U."/>
            <person name="Brodie E.L."/>
            <person name="Williams K.H."/>
            <person name="Hubbard S.S."/>
            <person name="Banfield J.F."/>
        </authorList>
    </citation>
    <scope>NUCLEOTIDE SEQUENCE [LARGE SCALE GENOMIC DNA]</scope>
</reference>
<dbReference type="InterPro" id="IPR006311">
    <property type="entry name" value="TAT_signal"/>
</dbReference>
<dbReference type="EMBL" id="MFIX01000223">
    <property type="protein sequence ID" value="OGG01119.1"/>
    <property type="molecule type" value="Genomic_DNA"/>
</dbReference>
<proteinExistence type="predicted"/>
<dbReference type="SUPFAM" id="SSF55347">
    <property type="entry name" value="Glyceraldehyde-3-phosphate dehydrogenase-like, C-terminal domain"/>
    <property type="match status" value="1"/>
</dbReference>
<evidence type="ECO:0000256" key="1">
    <source>
        <dbReference type="ARBA" id="ARBA00023002"/>
    </source>
</evidence>
<dbReference type="Proteomes" id="UP000179129">
    <property type="component" value="Unassembled WGS sequence"/>
</dbReference>
<dbReference type="NCBIfam" id="TIGR01409">
    <property type="entry name" value="TAT_signal_seq"/>
    <property type="match status" value="1"/>
</dbReference>
<dbReference type="Pfam" id="PF01408">
    <property type="entry name" value="GFO_IDH_MocA"/>
    <property type="match status" value="1"/>
</dbReference>
<dbReference type="InterPro" id="IPR019546">
    <property type="entry name" value="TAT_signal_bac_arc"/>
</dbReference>
<dbReference type="InterPro" id="IPR050463">
    <property type="entry name" value="Gfo/Idh/MocA_oxidrdct_glycsds"/>
</dbReference>
<evidence type="ECO:0000313" key="3">
    <source>
        <dbReference type="EMBL" id="OGG01119.1"/>
    </source>
</evidence>
<sequence length="555" mass="61866">MADNTGRDNRSGVGRRDFLKAAATTPVLGAFGLSLYKKEALDRASREEVLQLGNRPSGTNPNITKRNYKRAASANDTINIGIIGCGGRGKSLMRSAGFWPPDEEAPRGHEGQEKLNLKLTAVCDLFQPSVDWAIKASGGTAKFYPTYQELLEQSDVDAVVIATSDHYHAPVAIAAANAGKHVYVEKCMTKKFEEAFQVREAVKKAGIVFQLGHQNRNSDRYDSAMEVIDKGMLGEVTLIQCYTNRNSRNGAWVYDIPKEHGPKSAPSGPRNVDWDQYVSNTVQRPYDPNRFFRWRCFWDYGTGLSGDLLTHELDVINMVMNLGIPTTAVASGGIYYHKEYTTLMTANGDPLDSDDPVPQGALPRPDVPVMRRDVPDVFQVTYEWPDRNLTVVYNATLSSEHERGQIYLGSEATMDLTNGVDVFADPQSQRYAELIKSGKARLNEPMISYRTVAGKGIEAITSATSQWTISKGLLYTLREGRLVDITYLHIKNWIDHIRDNNTNTMCNIDDGFQEAITAHMGTYAFRLGTRVRWDAENQQIKFDSQPSESAQQVLV</sequence>
<name>A0A1F5YLP7_9BACT</name>
<evidence type="ECO:0000259" key="2">
    <source>
        <dbReference type="Pfam" id="PF01408"/>
    </source>
</evidence>
<protein>
    <recommendedName>
        <fullName evidence="2">Gfo/Idh/MocA-like oxidoreductase N-terminal domain-containing protein</fullName>
    </recommendedName>
</protein>
<dbReference type="InterPro" id="IPR000683">
    <property type="entry name" value="Gfo/Idh/MocA-like_OxRdtase_N"/>
</dbReference>
<dbReference type="GO" id="GO:0016491">
    <property type="term" value="F:oxidoreductase activity"/>
    <property type="evidence" value="ECO:0007669"/>
    <property type="project" value="UniProtKB-KW"/>
</dbReference>
<evidence type="ECO:0000313" key="4">
    <source>
        <dbReference type="Proteomes" id="UP000179129"/>
    </source>
</evidence>